<evidence type="ECO:0000256" key="3">
    <source>
        <dbReference type="ARBA" id="ARBA00022475"/>
    </source>
</evidence>
<dbReference type="SUPFAM" id="SSF103473">
    <property type="entry name" value="MFS general substrate transporter"/>
    <property type="match status" value="1"/>
</dbReference>
<evidence type="ECO:0000256" key="2">
    <source>
        <dbReference type="ARBA" id="ARBA00022448"/>
    </source>
</evidence>
<accession>A0A4P8IWS4</accession>
<dbReference type="OrthoDB" id="3690818at2"/>
<evidence type="ECO:0000259" key="9">
    <source>
        <dbReference type="PROSITE" id="PS50850"/>
    </source>
</evidence>
<dbReference type="Pfam" id="PF07690">
    <property type="entry name" value="MFS_1"/>
    <property type="match status" value="1"/>
</dbReference>
<dbReference type="PANTHER" id="PTHR43528">
    <property type="entry name" value="ALPHA-KETOGLUTARATE PERMEASE"/>
    <property type="match status" value="1"/>
</dbReference>
<comment type="subcellular location">
    <subcellularLocation>
        <location evidence="1">Cell membrane</location>
        <topology evidence="1">Multi-pass membrane protein</topology>
    </subcellularLocation>
</comment>
<name>A0A4P8IWS4_9BURK</name>
<dbReference type="PROSITE" id="PS50850">
    <property type="entry name" value="MFS"/>
    <property type="match status" value="1"/>
</dbReference>
<dbReference type="Gene3D" id="1.20.1250.20">
    <property type="entry name" value="MFS general substrate transporter like domains"/>
    <property type="match status" value="2"/>
</dbReference>
<feature type="domain" description="Major facilitator superfamily (MFS) profile" evidence="9">
    <location>
        <begin position="27"/>
        <end position="432"/>
    </location>
</feature>
<dbReference type="InterPro" id="IPR036259">
    <property type="entry name" value="MFS_trans_sf"/>
</dbReference>
<evidence type="ECO:0000256" key="8">
    <source>
        <dbReference type="SAM" id="Phobius"/>
    </source>
</evidence>
<dbReference type="GO" id="GO:0005886">
    <property type="term" value="C:plasma membrane"/>
    <property type="evidence" value="ECO:0007669"/>
    <property type="project" value="UniProtKB-SubCell"/>
</dbReference>
<dbReference type="Proteomes" id="UP000298656">
    <property type="component" value="Chromosome 2"/>
</dbReference>
<keyword evidence="7 8" id="KW-0472">Membrane</keyword>
<feature type="transmembrane region" description="Helical" evidence="8">
    <location>
        <begin position="125"/>
        <end position="153"/>
    </location>
</feature>
<evidence type="ECO:0000313" key="10">
    <source>
        <dbReference type="EMBL" id="QCP53808.1"/>
    </source>
</evidence>
<feature type="transmembrane region" description="Helical" evidence="8">
    <location>
        <begin position="64"/>
        <end position="91"/>
    </location>
</feature>
<dbReference type="InterPro" id="IPR005828">
    <property type="entry name" value="MFS_sugar_transport-like"/>
</dbReference>
<feature type="transmembrane region" description="Helical" evidence="8">
    <location>
        <begin position="319"/>
        <end position="337"/>
    </location>
</feature>
<keyword evidence="6 8" id="KW-1133">Transmembrane helix</keyword>
<evidence type="ECO:0000256" key="1">
    <source>
        <dbReference type="ARBA" id="ARBA00004651"/>
    </source>
</evidence>
<keyword evidence="5" id="KW-0769">Symport</keyword>
<proteinExistence type="predicted"/>
<dbReference type="AlphaFoldDB" id="A0A4P8IWS4"/>
<dbReference type="RefSeq" id="WP_137336577.1">
    <property type="nucleotide sequence ID" value="NZ_CP040078.1"/>
</dbReference>
<keyword evidence="3" id="KW-1003">Cell membrane</keyword>
<reference evidence="10 11" key="1">
    <citation type="submission" date="2019-05" db="EMBL/GenBank/DDBJ databases">
        <title>Burkholderia sp. DHOD12, isolated from subtropical forest soil.</title>
        <authorList>
            <person name="Gao Z.-H."/>
            <person name="Qiu L.-H."/>
        </authorList>
    </citation>
    <scope>NUCLEOTIDE SEQUENCE [LARGE SCALE GENOMIC DNA]</scope>
    <source>
        <strain evidence="10 11">DHOD12</strain>
    </source>
</reference>
<keyword evidence="4 8" id="KW-0812">Transmembrane</keyword>
<dbReference type="Pfam" id="PF00083">
    <property type="entry name" value="Sugar_tr"/>
    <property type="match status" value="1"/>
</dbReference>
<organism evidence="10 11">
    <name type="scientific">Trinickia violacea</name>
    <dbReference type="NCBI Taxonomy" id="2571746"/>
    <lineage>
        <taxon>Bacteria</taxon>
        <taxon>Pseudomonadati</taxon>
        <taxon>Pseudomonadota</taxon>
        <taxon>Betaproteobacteria</taxon>
        <taxon>Burkholderiales</taxon>
        <taxon>Burkholderiaceae</taxon>
        <taxon>Trinickia</taxon>
    </lineage>
</organism>
<feature type="transmembrane region" description="Helical" evidence="8">
    <location>
        <begin position="381"/>
        <end position="404"/>
    </location>
</feature>
<keyword evidence="11" id="KW-1185">Reference proteome</keyword>
<protein>
    <submittedName>
        <fullName evidence="10">MHS family MFS transporter</fullName>
    </submittedName>
</protein>
<gene>
    <name evidence="10" type="ORF">FAZ95_32910</name>
</gene>
<feature type="transmembrane region" description="Helical" evidence="8">
    <location>
        <begin position="98"/>
        <end position="119"/>
    </location>
</feature>
<feature type="transmembrane region" description="Helical" evidence="8">
    <location>
        <begin position="410"/>
        <end position="431"/>
    </location>
</feature>
<dbReference type="GO" id="GO:0015293">
    <property type="term" value="F:symporter activity"/>
    <property type="evidence" value="ECO:0007669"/>
    <property type="project" value="UniProtKB-KW"/>
</dbReference>
<keyword evidence="2" id="KW-0813">Transport</keyword>
<evidence type="ECO:0000313" key="11">
    <source>
        <dbReference type="Proteomes" id="UP000298656"/>
    </source>
</evidence>
<evidence type="ECO:0000256" key="5">
    <source>
        <dbReference type="ARBA" id="ARBA00022847"/>
    </source>
</evidence>
<dbReference type="PANTHER" id="PTHR43528:SF1">
    <property type="entry name" value="ALPHA-KETOGLUTARATE PERMEASE"/>
    <property type="match status" value="1"/>
</dbReference>
<feature type="transmembrane region" description="Helical" evidence="8">
    <location>
        <begin position="343"/>
        <end position="360"/>
    </location>
</feature>
<dbReference type="InterPro" id="IPR020846">
    <property type="entry name" value="MFS_dom"/>
</dbReference>
<dbReference type="InterPro" id="IPR051084">
    <property type="entry name" value="H+-coupled_symporters"/>
</dbReference>
<dbReference type="EMBL" id="CP040078">
    <property type="protein sequence ID" value="QCP53808.1"/>
    <property type="molecule type" value="Genomic_DNA"/>
</dbReference>
<feature type="transmembrane region" description="Helical" evidence="8">
    <location>
        <begin position="265"/>
        <end position="282"/>
    </location>
</feature>
<evidence type="ECO:0000256" key="6">
    <source>
        <dbReference type="ARBA" id="ARBA00022989"/>
    </source>
</evidence>
<feature type="transmembrane region" description="Helical" evidence="8">
    <location>
        <begin position="288"/>
        <end position="307"/>
    </location>
</feature>
<dbReference type="InterPro" id="IPR011701">
    <property type="entry name" value="MFS"/>
</dbReference>
<sequence>MSNVPATLFTPEADTPPHVATMLARKAAAAAAAGSAIEYYEFGVYGYMAAVIGPLFFPGGNATASLLAILAVFGSAFLMRPVGGIVLGWLGDRYGRKAVLLVTVIGMGIATGAVGVLPVAATAGIAAPLLLLAIRLAQGFFAGGEVTGAAAYVAESVPAGRRGFYGAFTPVGVAVGGALAASVCGITTGALSAQQLHDWGWRVPFLMAIPMVAISATVRRRIDESLAFARSLRESEPPKAPLKEVLDAHVPALVKVFLLSLGQNMGYWVGFVFMNLYLTTYLKYDKTTVFWIMAFVSLTMAVTMPFFGALSDRLGRRTVLAAGFVAYAALVFPMMKLMNHQNIGLAFLAMVIVALPMPIVQSVGYPTYAEQFPTRVRYTGMAFSFNFGAILGGGVTPYIATALIGKTGDLLMPAYLLAGGAIMSLFVLLRVKETAGHRAHRSVRLSVAK</sequence>
<feature type="transmembrane region" description="Helical" evidence="8">
    <location>
        <begin position="199"/>
        <end position="218"/>
    </location>
</feature>
<evidence type="ECO:0000256" key="4">
    <source>
        <dbReference type="ARBA" id="ARBA00022692"/>
    </source>
</evidence>
<dbReference type="KEGG" id="tvl:FAZ95_32910"/>
<feature type="transmembrane region" description="Helical" evidence="8">
    <location>
        <begin position="165"/>
        <end position="193"/>
    </location>
</feature>
<evidence type="ECO:0000256" key="7">
    <source>
        <dbReference type="ARBA" id="ARBA00023136"/>
    </source>
</evidence>